<dbReference type="Proteomes" id="UP000231474">
    <property type="component" value="Unassembled WGS sequence"/>
</dbReference>
<sequence length="257" mass="29400">MLSKKQLLLLFLTAFLIITIPLTIYLVLRVQEIRKKAVAPNLPDLDVTLIERTPRFNFDGEKKWPAQGETVTFIAHIKNRGTKPTGEFTFIWLIDNTQVGSGTHPNLAPEEETTQSYQWTWDHTVSSEGKIQGAHTIEFQVDPQNQIEEISETNNNLKDDTQSLSVGFWVEKSVYNFFNQNQLSYCQDKTCAGSNSWEDWAQRQIREWNRLFTSANPPILERVRLDKVTVVEDCSLPLSGGIADNQPDINDKTIDLM</sequence>
<evidence type="ECO:0000313" key="4">
    <source>
        <dbReference type="Proteomes" id="UP000231474"/>
    </source>
</evidence>
<comment type="caution">
    <text evidence="3">The sequence shown here is derived from an EMBL/GenBank/DDBJ whole genome shotgun (WGS) entry which is preliminary data.</text>
</comment>
<feature type="transmembrane region" description="Helical" evidence="1">
    <location>
        <begin position="7"/>
        <end position="28"/>
    </location>
</feature>
<dbReference type="Pfam" id="PF07705">
    <property type="entry name" value="CARDB"/>
    <property type="match status" value="1"/>
</dbReference>
<dbReference type="EMBL" id="PFEK01000065">
    <property type="protein sequence ID" value="PJE67283.1"/>
    <property type="molecule type" value="Genomic_DNA"/>
</dbReference>
<dbReference type="Gene3D" id="2.60.40.10">
    <property type="entry name" value="Immunoglobulins"/>
    <property type="match status" value="1"/>
</dbReference>
<keyword evidence="1" id="KW-1133">Transmembrane helix</keyword>
<evidence type="ECO:0000313" key="3">
    <source>
        <dbReference type="EMBL" id="PJE67283.1"/>
    </source>
</evidence>
<dbReference type="AlphaFoldDB" id="A0A2M8L2Y5"/>
<keyword evidence="1" id="KW-0472">Membrane</keyword>
<feature type="domain" description="CARDB" evidence="2">
    <location>
        <begin position="64"/>
        <end position="157"/>
    </location>
</feature>
<name>A0A2M8L2Y5_9BACT</name>
<gene>
    <name evidence="3" type="ORF">COU95_03365</name>
</gene>
<proteinExistence type="predicted"/>
<evidence type="ECO:0000259" key="2">
    <source>
        <dbReference type="Pfam" id="PF07705"/>
    </source>
</evidence>
<evidence type="ECO:0000256" key="1">
    <source>
        <dbReference type="SAM" id="Phobius"/>
    </source>
</evidence>
<accession>A0A2M8L2Y5</accession>
<reference evidence="4" key="1">
    <citation type="submission" date="2017-09" db="EMBL/GenBank/DDBJ databases">
        <title>Depth-based differentiation of microbial function through sediment-hosted aquifers and enrichment of novel symbionts in the deep terrestrial subsurface.</title>
        <authorList>
            <person name="Probst A.J."/>
            <person name="Ladd B."/>
            <person name="Jarett J.K."/>
            <person name="Geller-Mcgrath D.E."/>
            <person name="Sieber C.M.K."/>
            <person name="Emerson J.B."/>
            <person name="Anantharaman K."/>
            <person name="Thomas B.C."/>
            <person name="Malmstrom R."/>
            <person name="Stieglmeier M."/>
            <person name="Klingl A."/>
            <person name="Woyke T."/>
            <person name="Ryan C.M."/>
            <person name="Banfield J.F."/>
        </authorList>
    </citation>
    <scope>NUCLEOTIDE SEQUENCE [LARGE SCALE GENOMIC DNA]</scope>
</reference>
<protein>
    <recommendedName>
        <fullName evidence="2">CARDB domain-containing protein</fullName>
    </recommendedName>
</protein>
<organism evidence="3 4">
    <name type="scientific">Candidatus Shapirobacteria bacterium CG10_big_fil_rev_8_21_14_0_10_40_9</name>
    <dbReference type="NCBI Taxonomy" id="1974888"/>
    <lineage>
        <taxon>Bacteria</taxon>
        <taxon>Candidatus Shapironibacteriota</taxon>
    </lineage>
</organism>
<dbReference type="InterPro" id="IPR011635">
    <property type="entry name" value="CARDB"/>
</dbReference>
<keyword evidence="1" id="KW-0812">Transmembrane</keyword>
<dbReference type="InterPro" id="IPR013783">
    <property type="entry name" value="Ig-like_fold"/>
</dbReference>